<keyword evidence="1" id="KW-0732">Signal</keyword>
<sequence length="409" mass="44399">MLPGSRPTHSCSPMTTVLLALLLITSSLLQLQAQDPAAAATATAADTAPNLNWLHARGNEAMTGLSPTQLNLPLELVWTFTTGDKARKEGVLATPVVKDGKVYIGGQSGRFYCIDLATGKEVWKVEKESAFEGNAGFSGNLVIAGCVDSFVYAWDATTGEEKWKFETRGEIHAGINTWKNAEGKEHVLIGSYDNLLYCLDAATGTKLWEYETTNYINGAAAIYEDKVVFGGCDGMLYVIDIATGKEVKTIEVGAYIGNNIAVDKGIAYITHYGNKVAAFDFNDGTKLWEYGERDFPYYAAAAVSDEWVVAAGRDKRIRKLERATGKEVWEFRTRGDIDGSPLICANQHVLFGSGDGYFYALDLSNGEEKWRYEIGADIKVAPAVAGNFILVGADDGNVYCFKNVPSPAP</sequence>
<dbReference type="OrthoDB" id="1860at2"/>
<dbReference type="EMBL" id="VAUV01000024">
    <property type="protein sequence ID" value="TLD68471.1"/>
    <property type="molecule type" value="Genomic_DNA"/>
</dbReference>
<dbReference type="InterPro" id="IPR011047">
    <property type="entry name" value="Quinoprotein_ADH-like_sf"/>
</dbReference>
<dbReference type="AlphaFoldDB" id="A0A5R8K827"/>
<feature type="signal peptide" evidence="1">
    <location>
        <begin position="1"/>
        <end position="33"/>
    </location>
</feature>
<dbReference type="Pfam" id="PF13360">
    <property type="entry name" value="PQQ_2"/>
    <property type="match status" value="1"/>
</dbReference>
<proteinExistence type="predicted"/>
<dbReference type="InterPro" id="IPR018391">
    <property type="entry name" value="PQQ_b-propeller_rpt"/>
</dbReference>
<dbReference type="SUPFAM" id="SSF50998">
    <property type="entry name" value="Quinoprotein alcohol dehydrogenase-like"/>
    <property type="match status" value="1"/>
</dbReference>
<dbReference type="SMART" id="SM00564">
    <property type="entry name" value="PQQ"/>
    <property type="match status" value="7"/>
</dbReference>
<evidence type="ECO:0000313" key="4">
    <source>
        <dbReference type="Proteomes" id="UP000306196"/>
    </source>
</evidence>
<comment type="caution">
    <text evidence="3">The sequence shown here is derived from an EMBL/GenBank/DDBJ whole genome shotgun (WGS) entry which is preliminary data.</text>
</comment>
<dbReference type="Proteomes" id="UP000306196">
    <property type="component" value="Unassembled WGS sequence"/>
</dbReference>
<name>A0A5R8K827_9BACT</name>
<feature type="chain" id="PRO_5024446394" evidence="1">
    <location>
        <begin position="34"/>
        <end position="409"/>
    </location>
</feature>
<dbReference type="InterPro" id="IPR002372">
    <property type="entry name" value="PQQ_rpt_dom"/>
</dbReference>
<evidence type="ECO:0000256" key="1">
    <source>
        <dbReference type="SAM" id="SignalP"/>
    </source>
</evidence>
<feature type="domain" description="Pyrrolo-quinoline quinone repeat" evidence="2">
    <location>
        <begin position="194"/>
        <end position="401"/>
    </location>
</feature>
<dbReference type="PANTHER" id="PTHR34512">
    <property type="entry name" value="CELL SURFACE PROTEIN"/>
    <property type="match status" value="1"/>
</dbReference>
<evidence type="ECO:0000259" key="2">
    <source>
        <dbReference type="Pfam" id="PF13360"/>
    </source>
</evidence>
<dbReference type="InterPro" id="IPR015943">
    <property type="entry name" value="WD40/YVTN_repeat-like_dom_sf"/>
</dbReference>
<evidence type="ECO:0000313" key="3">
    <source>
        <dbReference type="EMBL" id="TLD68471.1"/>
    </source>
</evidence>
<reference evidence="3 4" key="1">
    <citation type="submission" date="2019-05" db="EMBL/GenBank/DDBJ databases">
        <title>Verrucobacter flavum gen. nov., sp. nov. a new member of the family Verrucomicrobiaceae.</title>
        <authorList>
            <person name="Szuroczki S."/>
            <person name="Abbaszade G."/>
            <person name="Szabo A."/>
            <person name="Felfoldi T."/>
            <person name="Schumann P."/>
            <person name="Boka K."/>
            <person name="Keki Z."/>
            <person name="Toumi M."/>
            <person name="Toth E."/>
        </authorList>
    </citation>
    <scope>NUCLEOTIDE SEQUENCE [LARGE SCALE GENOMIC DNA]</scope>
    <source>
        <strain evidence="3 4">MG-N-17</strain>
    </source>
</reference>
<accession>A0A5R8K827</accession>
<organism evidence="3 4">
    <name type="scientific">Phragmitibacter flavus</name>
    <dbReference type="NCBI Taxonomy" id="2576071"/>
    <lineage>
        <taxon>Bacteria</taxon>
        <taxon>Pseudomonadati</taxon>
        <taxon>Verrucomicrobiota</taxon>
        <taxon>Verrucomicrobiia</taxon>
        <taxon>Verrucomicrobiales</taxon>
        <taxon>Verrucomicrobiaceae</taxon>
        <taxon>Phragmitibacter</taxon>
    </lineage>
</organism>
<gene>
    <name evidence="3" type="ORF">FEM03_22470</name>
</gene>
<dbReference type="PANTHER" id="PTHR34512:SF30">
    <property type="entry name" value="OUTER MEMBRANE PROTEIN ASSEMBLY FACTOR BAMB"/>
    <property type="match status" value="1"/>
</dbReference>
<keyword evidence="4" id="KW-1185">Reference proteome</keyword>
<dbReference type="Gene3D" id="2.130.10.10">
    <property type="entry name" value="YVTN repeat-like/Quinoprotein amine dehydrogenase"/>
    <property type="match status" value="2"/>
</dbReference>
<protein>
    <submittedName>
        <fullName evidence="3">Pyrrolo-quinoline quinone</fullName>
    </submittedName>
</protein>